<sequence length="96" mass="10698">MQEATTRFATENGQKYLTQLCKHFAHKIDVAQTGDRGELMFSCGTGFLEADADGLHIRVRSPDDANLADTKSVVEDHLLRFAFRENTGPLQWQATG</sequence>
<dbReference type="RefSeq" id="WP_068954882.1">
    <property type="nucleotide sequence ID" value="NZ_LGLV01000008.1"/>
</dbReference>
<evidence type="ECO:0000313" key="1">
    <source>
        <dbReference type="EMBL" id="OBZ95056.1"/>
    </source>
</evidence>
<dbReference type="Pfam" id="PF09981">
    <property type="entry name" value="DUF2218"/>
    <property type="match status" value="1"/>
</dbReference>
<accession>A0A1C7P245</accession>
<dbReference type="PIRSF" id="PIRSF028291">
    <property type="entry name" value="UCP028291"/>
    <property type="match status" value="1"/>
</dbReference>
<dbReference type="InterPro" id="IPR014543">
    <property type="entry name" value="UCP028291"/>
</dbReference>
<protein>
    <recommendedName>
        <fullName evidence="3">2,4-dihydroxyhept-2-ene-1,7-dioic acid aldolase</fullName>
    </recommendedName>
</protein>
<evidence type="ECO:0008006" key="3">
    <source>
        <dbReference type="Google" id="ProtNLM"/>
    </source>
</evidence>
<proteinExistence type="predicted"/>
<dbReference type="Proteomes" id="UP000093111">
    <property type="component" value="Unassembled WGS sequence"/>
</dbReference>
<organism evidence="1 2">
    <name type="scientific">Pararhizobium polonicum</name>
    <dbReference type="NCBI Taxonomy" id="1612624"/>
    <lineage>
        <taxon>Bacteria</taxon>
        <taxon>Pseudomonadati</taxon>
        <taxon>Pseudomonadota</taxon>
        <taxon>Alphaproteobacteria</taxon>
        <taxon>Hyphomicrobiales</taxon>
        <taxon>Rhizobiaceae</taxon>
        <taxon>Rhizobium/Agrobacterium group</taxon>
        <taxon>Pararhizobium</taxon>
    </lineage>
</organism>
<dbReference type="STRING" id="1612624.ADU59_14840"/>
<dbReference type="Gene3D" id="3.30.310.50">
    <property type="entry name" value="Alpha-D-phosphohexomutase, C-terminal domain"/>
    <property type="match status" value="1"/>
</dbReference>
<evidence type="ECO:0000313" key="2">
    <source>
        <dbReference type="Proteomes" id="UP000093111"/>
    </source>
</evidence>
<reference evidence="1 2" key="1">
    <citation type="journal article" date="2016" name="Syst. Appl. Microbiol.">
        <title>Pararhizobium polonicum sp. nov. isolated from tumors on stone fruit rootstocks.</title>
        <authorList>
            <person name="Pulawska J."/>
            <person name="Kuzmanovic N."/>
            <person name="Willems A."/>
            <person name="Pothier J.F."/>
        </authorList>
    </citation>
    <scope>NUCLEOTIDE SEQUENCE [LARGE SCALE GENOMIC DNA]</scope>
    <source>
        <strain evidence="1 2">F5.1</strain>
    </source>
</reference>
<name>A0A1C7P245_9HYPH</name>
<dbReference type="EMBL" id="LGLV01000008">
    <property type="protein sequence ID" value="OBZ95056.1"/>
    <property type="molecule type" value="Genomic_DNA"/>
</dbReference>
<dbReference type="AlphaFoldDB" id="A0A1C7P245"/>
<keyword evidence="2" id="KW-1185">Reference proteome</keyword>
<dbReference type="OrthoDB" id="9806511at2"/>
<gene>
    <name evidence="1" type="ORF">ADU59_14840</name>
</gene>
<comment type="caution">
    <text evidence="1">The sequence shown here is derived from an EMBL/GenBank/DDBJ whole genome shotgun (WGS) entry which is preliminary data.</text>
</comment>
<dbReference type="PATRIC" id="fig|1612624.7.peg.4882"/>